<dbReference type="AlphaFoldDB" id="A0AAD7K6D8"/>
<name>A0AAD7K6D8_9AGAR</name>
<organism evidence="1 3">
    <name type="scientific">Mycena metata</name>
    <dbReference type="NCBI Taxonomy" id="1033252"/>
    <lineage>
        <taxon>Eukaryota</taxon>
        <taxon>Fungi</taxon>
        <taxon>Dikarya</taxon>
        <taxon>Basidiomycota</taxon>
        <taxon>Agaricomycotina</taxon>
        <taxon>Agaricomycetes</taxon>
        <taxon>Agaricomycetidae</taxon>
        <taxon>Agaricales</taxon>
        <taxon>Marasmiineae</taxon>
        <taxon>Mycenaceae</taxon>
        <taxon>Mycena</taxon>
    </lineage>
</organism>
<dbReference type="EMBL" id="JARKIB010000006">
    <property type="protein sequence ID" value="KAJ7779098.1"/>
    <property type="molecule type" value="Genomic_DNA"/>
</dbReference>
<proteinExistence type="predicted"/>
<evidence type="ECO:0000313" key="2">
    <source>
        <dbReference type="EMBL" id="KAJ7779110.1"/>
    </source>
</evidence>
<accession>A0AAD7K6D8</accession>
<keyword evidence="3" id="KW-1185">Reference proteome</keyword>
<dbReference type="EMBL" id="JARKIB010000006">
    <property type="protein sequence ID" value="KAJ7779110.1"/>
    <property type="molecule type" value="Genomic_DNA"/>
</dbReference>
<protein>
    <submittedName>
        <fullName evidence="1">Uncharacterized protein</fullName>
    </submittedName>
</protein>
<sequence>MRTHRPPRRPRGEVRGRVRAEIDAGHRFDNFAAERSEDFVKWHLDGHDYMWPSPR</sequence>
<gene>
    <name evidence="1" type="ORF">B0H16DRAFT_1501170</name>
    <name evidence="2" type="ORF">B0H16DRAFT_1501397</name>
</gene>
<evidence type="ECO:0000313" key="1">
    <source>
        <dbReference type="EMBL" id="KAJ7779098.1"/>
    </source>
</evidence>
<reference evidence="1" key="1">
    <citation type="submission" date="2023-03" db="EMBL/GenBank/DDBJ databases">
        <title>Massive genome expansion in bonnet fungi (Mycena s.s.) driven by repeated elements and novel gene families across ecological guilds.</title>
        <authorList>
            <consortium name="Lawrence Berkeley National Laboratory"/>
            <person name="Harder C.B."/>
            <person name="Miyauchi S."/>
            <person name="Viragh M."/>
            <person name="Kuo A."/>
            <person name="Thoen E."/>
            <person name="Andreopoulos B."/>
            <person name="Lu D."/>
            <person name="Skrede I."/>
            <person name="Drula E."/>
            <person name="Henrissat B."/>
            <person name="Morin E."/>
            <person name="Kohler A."/>
            <person name="Barry K."/>
            <person name="LaButti K."/>
            <person name="Morin E."/>
            <person name="Salamov A."/>
            <person name="Lipzen A."/>
            <person name="Mereny Z."/>
            <person name="Hegedus B."/>
            <person name="Baldrian P."/>
            <person name="Stursova M."/>
            <person name="Weitz H."/>
            <person name="Taylor A."/>
            <person name="Grigoriev I.V."/>
            <person name="Nagy L.G."/>
            <person name="Martin F."/>
            <person name="Kauserud H."/>
        </authorList>
    </citation>
    <scope>NUCLEOTIDE SEQUENCE</scope>
    <source>
        <strain evidence="1">CBHHK182m</strain>
    </source>
</reference>
<comment type="caution">
    <text evidence="1">The sequence shown here is derived from an EMBL/GenBank/DDBJ whole genome shotgun (WGS) entry which is preliminary data.</text>
</comment>
<dbReference type="Proteomes" id="UP001215598">
    <property type="component" value="Unassembled WGS sequence"/>
</dbReference>
<evidence type="ECO:0000313" key="3">
    <source>
        <dbReference type="Proteomes" id="UP001215598"/>
    </source>
</evidence>